<evidence type="ECO:0008006" key="3">
    <source>
        <dbReference type="Google" id="ProtNLM"/>
    </source>
</evidence>
<name>A0A4U0Z5V7_9RHOB</name>
<proteinExistence type="predicted"/>
<dbReference type="Proteomes" id="UP000306340">
    <property type="component" value="Unassembled WGS sequence"/>
</dbReference>
<dbReference type="SUPFAM" id="SSF160059">
    <property type="entry name" value="PriA/YqbF domain"/>
    <property type="match status" value="1"/>
</dbReference>
<evidence type="ECO:0000313" key="2">
    <source>
        <dbReference type="Proteomes" id="UP000306340"/>
    </source>
</evidence>
<dbReference type="AlphaFoldDB" id="A0A4U0Z5V7"/>
<comment type="caution">
    <text evidence="1">The sequence shown here is derived from an EMBL/GenBank/DDBJ whole genome shotgun (WGS) entry which is preliminary data.</text>
</comment>
<dbReference type="Gene3D" id="3.40.5.80">
    <property type="match status" value="1"/>
</dbReference>
<accession>A0A4U0Z5V7</accession>
<reference evidence="1 2" key="1">
    <citation type="submission" date="2019-04" db="EMBL/GenBank/DDBJ databases">
        <title>Crypto-aerobic microbial life in anoxic (sulfidic) marine sediments.</title>
        <authorList>
            <person name="Bhattacharya S."/>
            <person name="Roy C."/>
            <person name="Mondal N."/>
            <person name="Sarkar J."/>
            <person name="Mandal S."/>
            <person name="Rameez M.J."/>
            <person name="Ghosh W."/>
        </authorList>
    </citation>
    <scope>NUCLEOTIDE SEQUENCE [LARGE SCALE GENOMIC DNA]</scope>
    <source>
        <strain evidence="1 2">SBBC</strain>
    </source>
</reference>
<gene>
    <name evidence="1" type="ORF">FAZ78_09025</name>
</gene>
<sequence>MKDIGAARMLRIRATQPEGRYRCGRRWTPEGVLVEQGELEEAQWAAIAADPLLKVEPVEASEATEAVETEAAAALASAFAQLAPEEFDAAGKPKLDALRALLPGVKISAALRDQAWAAAQAK</sequence>
<evidence type="ECO:0000313" key="1">
    <source>
        <dbReference type="EMBL" id="TKA96903.1"/>
    </source>
</evidence>
<organism evidence="1 2">
    <name type="scientific">Cereibacter changlensis</name>
    <dbReference type="NCBI Taxonomy" id="402884"/>
    <lineage>
        <taxon>Bacteria</taxon>
        <taxon>Pseudomonadati</taxon>
        <taxon>Pseudomonadota</taxon>
        <taxon>Alphaproteobacteria</taxon>
        <taxon>Rhodobacterales</taxon>
        <taxon>Paracoccaceae</taxon>
        <taxon>Cereibacter</taxon>
    </lineage>
</organism>
<protein>
    <recommendedName>
        <fullName evidence="3">Mu-like prophage FluMu N-terminal domain-containing protein</fullName>
    </recommendedName>
</protein>
<dbReference type="EMBL" id="SWAU01000068">
    <property type="protein sequence ID" value="TKA96903.1"/>
    <property type="molecule type" value="Genomic_DNA"/>
</dbReference>